<reference evidence="1" key="1">
    <citation type="submission" date="2017-07" db="EMBL/GenBank/DDBJ databases">
        <title>Taro Niue Genome Assembly and Annotation.</title>
        <authorList>
            <person name="Atibalentja N."/>
            <person name="Keating K."/>
            <person name="Fields C.J."/>
        </authorList>
    </citation>
    <scope>NUCLEOTIDE SEQUENCE</scope>
    <source>
        <strain evidence="1">Niue_2</strain>
        <tissue evidence="1">Leaf</tissue>
    </source>
</reference>
<sequence length="201" mass="22638">LRLLRVRLLHLLPHSSGPAAEPLSASGVSFLLPGSGTAAGPLRDVSFLLEAQRLRLLPSSSEYVEGYTTTNVDKNAEDDNPEVMEDIKELLAGNATTCSQGISLRILAAKRESFQKSWHEECRKPKPWLLRALNRNLGGSLLKLFSLCAYMEPFQQETLVFVLEHVEDRNVEIVPMDLANFEVRWFQDFRKPLLYVLEIGC</sequence>
<dbReference type="AlphaFoldDB" id="A0A843TUF9"/>
<protein>
    <submittedName>
        <fullName evidence="1">Uncharacterized protein</fullName>
    </submittedName>
</protein>
<accession>A0A843TUF9</accession>
<evidence type="ECO:0000313" key="2">
    <source>
        <dbReference type="Proteomes" id="UP000652761"/>
    </source>
</evidence>
<comment type="caution">
    <text evidence="1">The sequence shown here is derived from an EMBL/GenBank/DDBJ whole genome shotgun (WGS) entry which is preliminary data.</text>
</comment>
<dbReference type="EMBL" id="NMUH01000224">
    <property type="protein sequence ID" value="MQL74831.1"/>
    <property type="molecule type" value="Genomic_DNA"/>
</dbReference>
<feature type="non-terminal residue" evidence="1">
    <location>
        <position position="201"/>
    </location>
</feature>
<keyword evidence="2" id="KW-1185">Reference proteome</keyword>
<name>A0A843TUF9_COLES</name>
<proteinExistence type="predicted"/>
<dbReference type="Proteomes" id="UP000652761">
    <property type="component" value="Unassembled WGS sequence"/>
</dbReference>
<gene>
    <name evidence="1" type="ORF">Taro_007196</name>
</gene>
<evidence type="ECO:0000313" key="1">
    <source>
        <dbReference type="EMBL" id="MQL74831.1"/>
    </source>
</evidence>
<organism evidence="1 2">
    <name type="scientific">Colocasia esculenta</name>
    <name type="common">Wild taro</name>
    <name type="synonym">Arum esculentum</name>
    <dbReference type="NCBI Taxonomy" id="4460"/>
    <lineage>
        <taxon>Eukaryota</taxon>
        <taxon>Viridiplantae</taxon>
        <taxon>Streptophyta</taxon>
        <taxon>Embryophyta</taxon>
        <taxon>Tracheophyta</taxon>
        <taxon>Spermatophyta</taxon>
        <taxon>Magnoliopsida</taxon>
        <taxon>Liliopsida</taxon>
        <taxon>Araceae</taxon>
        <taxon>Aroideae</taxon>
        <taxon>Colocasieae</taxon>
        <taxon>Colocasia</taxon>
    </lineage>
</organism>